<protein>
    <submittedName>
        <fullName evidence="2">Uncharacterized protein</fullName>
    </submittedName>
</protein>
<dbReference type="Proteomes" id="UP000199645">
    <property type="component" value="Unassembled WGS sequence"/>
</dbReference>
<evidence type="ECO:0000256" key="1">
    <source>
        <dbReference type="SAM" id="MobiDB-lite"/>
    </source>
</evidence>
<sequence length="240" mass="25597">MRSYPTSLHSGSSGPRGAVPESPQRVPTRPPPGVSPPSPRPAPPPPAAPHRRPRRTAGRAAPPAAPHRRPRRTAGRAAGRTADRAAQVPSSRRVRGRMGRRNHPSRRTTLHRPARYCPGGRPNSPVSRHRRIVALETAVVAGRVSAATSVSTRPRRPCRPASSAVSAWSRQPWRPASSAVSTRSRQPWWLAEWSRPASSAVSVRVETAVGPGWGFAAGGRRCIDEPVTAPGAGRVRGASA</sequence>
<evidence type="ECO:0000313" key="3">
    <source>
        <dbReference type="Proteomes" id="UP000199645"/>
    </source>
</evidence>
<feature type="compositionally biased region" description="Basic residues" evidence="1">
    <location>
        <begin position="92"/>
        <end position="114"/>
    </location>
</feature>
<feature type="compositionally biased region" description="Low complexity" evidence="1">
    <location>
        <begin position="75"/>
        <end position="86"/>
    </location>
</feature>
<gene>
    <name evidence="2" type="ORF">SAMN05421541_103440</name>
</gene>
<keyword evidence="3" id="KW-1185">Reference proteome</keyword>
<evidence type="ECO:0000313" key="2">
    <source>
        <dbReference type="EMBL" id="SFE76076.1"/>
    </source>
</evidence>
<organism evidence="2 3">
    <name type="scientific">Actinoplanes philippinensis</name>
    <dbReference type="NCBI Taxonomy" id="35752"/>
    <lineage>
        <taxon>Bacteria</taxon>
        <taxon>Bacillati</taxon>
        <taxon>Actinomycetota</taxon>
        <taxon>Actinomycetes</taxon>
        <taxon>Micromonosporales</taxon>
        <taxon>Micromonosporaceae</taxon>
        <taxon>Actinoplanes</taxon>
    </lineage>
</organism>
<proteinExistence type="predicted"/>
<reference evidence="2 3" key="1">
    <citation type="submission" date="2016-10" db="EMBL/GenBank/DDBJ databases">
        <authorList>
            <person name="de Groot N.N."/>
        </authorList>
    </citation>
    <scope>NUCLEOTIDE SEQUENCE [LARGE SCALE GENOMIC DNA]</scope>
    <source>
        <strain evidence="2 3">DSM 43019</strain>
    </source>
</reference>
<feature type="compositionally biased region" description="Pro residues" evidence="1">
    <location>
        <begin position="28"/>
        <end position="48"/>
    </location>
</feature>
<dbReference type="STRING" id="35752.SAMN05421541_103440"/>
<accession>A0A1I2D6C3</accession>
<dbReference type="AlphaFoldDB" id="A0A1I2D6C3"/>
<feature type="compositionally biased region" description="Polar residues" evidence="1">
    <location>
        <begin position="1"/>
        <end position="13"/>
    </location>
</feature>
<feature type="region of interest" description="Disordered" evidence="1">
    <location>
        <begin position="1"/>
        <end position="125"/>
    </location>
</feature>
<name>A0A1I2D6C3_9ACTN</name>
<dbReference type="EMBL" id="FONV01000003">
    <property type="protein sequence ID" value="SFE76076.1"/>
    <property type="molecule type" value="Genomic_DNA"/>
</dbReference>